<name>A0ABR1G1A1_AURAN</name>
<dbReference type="PROSITE" id="PS00149">
    <property type="entry name" value="SULFATASE_2"/>
    <property type="match status" value="1"/>
</dbReference>
<accession>A0ABR1G1A1</accession>
<keyword evidence="3 9" id="KW-0378">Hydrolase</keyword>
<evidence type="ECO:0000313" key="10">
    <source>
        <dbReference type="Proteomes" id="UP001363151"/>
    </source>
</evidence>
<sequence>MGGSLRSAAALALAWAIPARADDERPHIVLAVVDDLGWSDVGYQGSGDLGGATPQLDALAAEGVAFEALYGAAECTPSRAMLLTGRHAVALGLQDSVIHGTEPRGLDVTVATLADKLGARGYGTSAVGKWHLGFHTPKYLPRRRGFDSFFGILTGGGDHFSHSTTESFSVRGNLTSSTTHGATGRNLWEDDGPLGADAFASYDGVHTTALYAERALKIVDAKFSSKDPHFLYLAYQAVHGPVQADAATYAAGSVCGGVAKRAAAARQRLLPGGDGRVGRRVRADGDVAWKSRPRLCGMVTAVDASLGELRSALDRTGWASSSRRAAGADVLLLNRNSATWGGGGALLADGAALLDGCGGDATEDDAGDARCGGRFKLVVENSVGDAVLYRAGRAYLAAADFASSTSTWRRRPPVRALPPEPAYHLFDVDADPSETSDLHNASVLRAGRGRLPAASWGGSRWTGAGAEEAGMIRVRAPRRRTTEAPPPCFCDDGGATDPRRDVGAVTPDARRPTAATAEPP</sequence>
<evidence type="ECO:0000256" key="3">
    <source>
        <dbReference type="ARBA" id="ARBA00022801"/>
    </source>
</evidence>
<dbReference type="InterPro" id="IPR000917">
    <property type="entry name" value="Sulfatase_N"/>
</dbReference>
<dbReference type="Gene3D" id="3.40.720.10">
    <property type="entry name" value="Alkaline Phosphatase, subunit A"/>
    <property type="match status" value="1"/>
</dbReference>
<dbReference type="SUPFAM" id="SSF53649">
    <property type="entry name" value="Alkaline phosphatase-like"/>
    <property type="match status" value="1"/>
</dbReference>
<comment type="similarity">
    <text evidence="1">Belongs to the sulfatase family.</text>
</comment>
<dbReference type="PANTHER" id="PTHR10342:SF274">
    <property type="entry name" value="ARYLSULFATASE B"/>
    <property type="match status" value="1"/>
</dbReference>
<feature type="signal peptide" evidence="7">
    <location>
        <begin position="1"/>
        <end position="21"/>
    </location>
</feature>
<proteinExistence type="inferred from homology"/>
<keyword evidence="7" id="KW-0732">Signal</keyword>
<evidence type="ECO:0000256" key="4">
    <source>
        <dbReference type="ARBA" id="ARBA00022837"/>
    </source>
</evidence>
<dbReference type="InterPro" id="IPR017850">
    <property type="entry name" value="Alkaline_phosphatase_core_sf"/>
</dbReference>
<dbReference type="InterPro" id="IPR047115">
    <property type="entry name" value="ARSB"/>
</dbReference>
<organism evidence="9 10">
    <name type="scientific">Aureococcus anophagefferens</name>
    <name type="common">Harmful bloom alga</name>
    <dbReference type="NCBI Taxonomy" id="44056"/>
    <lineage>
        <taxon>Eukaryota</taxon>
        <taxon>Sar</taxon>
        <taxon>Stramenopiles</taxon>
        <taxon>Ochrophyta</taxon>
        <taxon>Pelagophyceae</taxon>
        <taxon>Pelagomonadales</taxon>
        <taxon>Pelagomonadaceae</taxon>
        <taxon>Aureococcus</taxon>
    </lineage>
</organism>
<reference evidence="9 10" key="1">
    <citation type="submission" date="2024-03" db="EMBL/GenBank/DDBJ databases">
        <title>Aureococcus anophagefferens CCMP1851 and Kratosvirus quantuckense: Draft genome of a second virus-susceptible host strain in the model system.</title>
        <authorList>
            <person name="Chase E."/>
            <person name="Truchon A.R."/>
            <person name="Schepens W."/>
            <person name="Wilhelm S.W."/>
        </authorList>
    </citation>
    <scope>NUCLEOTIDE SEQUENCE [LARGE SCALE GENOMIC DNA]</scope>
    <source>
        <strain evidence="9 10">CCMP1851</strain>
    </source>
</reference>
<protein>
    <submittedName>
        <fullName evidence="9">Sulfuric ester hydrolase</fullName>
    </submittedName>
</protein>
<evidence type="ECO:0000256" key="6">
    <source>
        <dbReference type="SAM" id="MobiDB-lite"/>
    </source>
</evidence>
<feature type="domain" description="Sulfatase N-terminal" evidence="8">
    <location>
        <begin position="26"/>
        <end position="316"/>
    </location>
</feature>
<keyword evidence="4" id="KW-0106">Calcium</keyword>
<feature type="region of interest" description="Disordered" evidence="6">
    <location>
        <begin position="478"/>
        <end position="520"/>
    </location>
</feature>
<dbReference type="GO" id="GO:0016787">
    <property type="term" value="F:hydrolase activity"/>
    <property type="evidence" value="ECO:0007669"/>
    <property type="project" value="UniProtKB-KW"/>
</dbReference>
<evidence type="ECO:0000256" key="1">
    <source>
        <dbReference type="ARBA" id="ARBA00008779"/>
    </source>
</evidence>
<evidence type="ECO:0000313" key="9">
    <source>
        <dbReference type="EMBL" id="KAK7242374.1"/>
    </source>
</evidence>
<keyword evidence="5" id="KW-0325">Glycoprotein</keyword>
<evidence type="ECO:0000256" key="5">
    <source>
        <dbReference type="ARBA" id="ARBA00023180"/>
    </source>
</evidence>
<dbReference type="Proteomes" id="UP001363151">
    <property type="component" value="Unassembled WGS sequence"/>
</dbReference>
<evidence type="ECO:0000256" key="7">
    <source>
        <dbReference type="SAM" id="SignalP"/>
    </source>
</evidence>
<dbReference type="InterPro" id="IPR024607">
    <property type="entry name" value="Sulfatase_CS"/>
</dbReference>
<keyword evidence="2" id="KW-0479">Metal-binding</keyword>
<dbReference type="PANTHER" id="PTHR10342">
    <property type="entry name" value="ARYLSULFATASE"/>
    <property type="match status" value="1"/>
</dbReference>
<dbReference type="EMBL" id="JBBJCI010000145">
    <property type="protein sequence ID" value="KAK7242374.1"/>
    <property type="molecule type" value="Genomic_DNA"/>
</dbReference>
<comment type="caution">
    <text evidence="9">The sequence shown here is derived from an EMBL/GenBank/DDBJ whole genome shotgun (WGS) entry which is preliminary data.</text>
</comment>
<evidence type="ECO:0000256" key="2">
    <source>
        <dbReference type="ARBA" id="ARBA00022723"/>
    </source>
</evidence>
<gene>
    <name evidence="9" type="ORF">SO694_00012439</name>
</gene>
<keyword evidence="10" id="KW-1185">Reference proteome</keyword>
<dbReference type="Pfam" id="PF00884">
    <property type="entry name" value="Sulfatase"/>
    <property type="match status" value="1"/>
</dbReference>
<evidence type="ECO:0000259" key="8">
    <source>
        <dbReference type="Pfam" id="PF00884"/>
    </source>
</evidence>
<feature type="chain" id="PRO_5045672589" evidence="7">
    <location>
        <begin position="22"/>
        <end position="520"/>
    </location>
</feature>